<comment type="caution">
    <text evidence="1">The sequence shown here is derived from an EMBL/GenBank/DDBJ whole genome shotgun (WGS) entry which is preliminary data.</text>
</comment>
<organism evidence="1 2">
    <name type="scientific">Shimazuella alba</name>
    <dbReference type="NCBI Taxonomy" id="2690964"/>
    <lineage>
        <taxon>Bacteria</taxon>
        <taxon>Bacillati</taxon>
        <taxon>Bacillota</taxon>
        <taxon>Bacilli</taxon>
        <taxon>Bacillales</taxon>
        <taxon>Thermoactinomycetaceae</taxon>
        <taxon>Shimazuella</taxon>
    </lineage>
</organism>
<dbReference type="Proteomes" id="UP000430692">
    <property type="component" value="Unassembled WGS sequence"/>
</dbReference>
<dbReference type="AlphaFoldDB" id="A0A6I4VTD8"/>
<keyword evidence="2" id="KW-1185">Reference proteome</keyword>
<evidence type="ECO:0000313" key="2">
    <source>
        <dbReference type="Proteomes" id="UP000430692"/>
    </source>
</evidence>
<sequence>MSTIARSAITVTTDDEYGEETYIRVFPVRMVRHSECTIVASLMSRGVHASLSYQSTRRSVSDWEATFDLDIRMVNDPDGKFTIFERQEVGEGFAYFEGGYYQEYQTTVYVVHPDGKKEKIIYSPCDAGCLMTTIVTDASGVAEKVEEFIMEIPLEHRV</sequence>
<protein>
    <submittedName>
        <fullName evidence="1">Uncharacterized protein</fullName>
    </submittedName>
</protein>
<evidence type="ECO:0000313" key="1">
    <source>
        <dbReference type="EMBL" id="MXQ55019.1"/>
    </source>
</evidence>
<reference evidence="1 2" key="1">
    <citation type="submission" date="2019-12" db="EMBL/GenBank/DDBJ databases">
        <title>Whole-genome analyses of novel actinobacteria.</title>
        <authorList>
            <person name="Sahin N."/>
            <person name="Saygin H."/>
        </authorList>
    </citation>
    <scope>NUCLEOTIDE SEQUENCE [LARGE SCALE GENOMIC DNA]</scope>
    <source>
        <strain evidence="1 2">KC615</strain>
    </source>
</reference>
<proteinExistence type="predicted"/>
<gene>
    <name evidence="1" type="ORF">GSM42_15100</name>
</gene>
<accession>A0A6I4VTD8</accession>
<dbReference type="RefSeq" id="WP_160802372.1">
    <property type="nucleotide sequence ID" value="NZ_WUUL01000011.1"/>
</dbReference>
<name>A0A6I4VTD8_9BACL</name>
<dbReference type="EMBL" id="WUUL01000011">
    <property type="protein sequence ID" value="MXQ55019.1"/>
    <property type="molecule type" value="Genomic_DNA"/>
</dbReference>